<evidence type="ECO:0000313" key="2">
    <source>
        <dbReference type="Proteomes" id="UP000054560"/>
    </source>
</evidence>
<organism evidence="1 2">
    <name type="scientific">Sphaeroforma arctica JP610</name>
    <dbReference type="NCBI Taxonomy" id="667725"/>
    <lineage>
        <taxon>Eukaryota</taxon>
        <taxon>Ichthyosporea</taxon>
        <taxon>Ichthyophonida</taxon>
        <taxon>Sphaeroforma</taxon>
    </lineage>
</organism>
<evidence type="ECO:0000313" key="1">
    <source>
        <dbReference type="EMBL" id="KNC76148.1"/>
    </source>
</evidence>
<feature type="non-terminal residue" evidence="1">
    <location>
        <position position="54"/>
    </location>
</feature>
<dbReference type="AlphaFoldDB" id="A0A0L0FJF5"/>
<name>A0A0L0FJF5_9EUKA</name>
<protein>
    <submittedName>
        <fullName evidence="1">Uncharacterized protein</fullName>
    </submittedName>
</protein>
<dbReference type="Proteomes" id="UP000054560">
    <property type="component" value="Unassembled WGS sequence"/>
</dbReference>
<sequence>MSLSEKEIEGFRANLEQVQYALEADPENAELLKLQRDLTQLLSLAHDGTPAEPQ</sequence>
<dbReference type="GeneID" id="25911842"/>
<reference evidence="1 2" key="1">
    <citation type="submission" date="2011-02" db="EMBL/GenBank/DDBJ databases">
        <title>The Genome Sequence of Sphaeroforma arctica JP610.</title>
        <authorList>
            <consortium name="The Broad Institute Genome Sequencing Platform"/>
            <person name="Russ C."/>
            <person name="Cuomo C."/>
            <person name="Young S.K."/>
            <person name="Zeng Q."/>
            <person name="Gargeya S."/>
            <person name="Alvarado L."/>
            <person name="Berlin A."/>
            <person name="Chapman S.B."/>
            <person name="Chen Z."/>
            <person name="Freedman E."/>
            <person name="Gellesch M."/>
            <person name="Goldberg J."/>
            <person name="Griggs A."/>
            <person name="Gujja S."/>
            <person name="Heilman E."/>
            <person name="Heiman D."/>
            <person name="Howarth C."/>
            <person name="Mehta T."/>
            <person name="Neiman D."/>
            <person name="Pearson M."/>
            <person name="Roberts A."/>
            <person name="Saif S."/>
            <person name="Shea T."/>
            <person name="Shenoy N."/>
            <person name="Sisk P."/>
            <person name="Stolte C."/>
            <person name="Sykes S."/>
            <person name="White J."/>
            <person name="Yandava C."/>
            <person name="Burger G."/>
            <person name="Gray M.W."/>
            <person name="Holland P.W.H."/>
            <person name="King N."/>
            <person name="Lang F.B.F."/>
            <person name="Roger A.J."/>
            <person name="Ruiz-Trillo I."/>
            <person name="Haas B."/>
            <person name="Nusbaum C."/>
            <person name="Birren B."/>
        </authorList>
    </citation>
    <scope>NUCLEOTIDE SEQUENCE [LARGE SCALE GENOMIC DNA]</scope>
    <source>
        <strain evidence="1 2">JP610</strain>
    </source>
</reference>
<dbReference type="EMBL" id="KQ243234">
    <property type="protein sequence ID" value="KNC76148.1"/>
    <property type="molecule type" value="Genomic_DNA"/>
</dbReference>
<keyword evidence="2" id="KW-1185">Reference proteome</keyword>
<dbReference type="RefSeq" id="XP_014150050.1">
    <property type="nucleotide sequence ID" value="XM_014294575.1"/>
</dbReference>
<proteinExistence type="predicted"/>
<accession>A0A0L0FJF5</accession>
<gene>
    <name evidence="1" type="ORF">SARC_11338</name>
</gene>